<dbReference type="Proteomes" id="UP000287033">
    <property type="component" value="Unassembled WGS sequence"/>
</dbReference>
<dbReference type="EMBL" id="BEZZ01254941">
    <property type="protein sequence ID" value="GCC49085.1"/>
    <property type="molecule type" value="Genomic_DNA"/>
</dbReference>
<keyword evidence="2" id="KW-1185">Reference proteome</keyword>
<name>A0A401U2H1_CHIPU</name>
<sequence length="135" mass="15572">MPQRGVEAVRARHLHPPQRCRAYCRSHDRYGCDLRRRALPVRLELSDREAVDQLPRSHRRIQGGRRTAQPRAACRDLQHNRSAGLSAGAIAAPRIRTQQRTRIWRESDAVGDQDSGLWRYRAGIELPRARAQLRP</sequence>
<organism evidence="1 2">
    <name type="scientific">Chiloscyllium punctatum</name>
    <name type="common">Brownbanded bambooshark</name>
    <name type="synonym">Hemiscyllium punctatum</name>
    <dbReference type="NCBI Taxonomy" id="137246"/>
    <lineage>
        <taxon>Eukaryota</taxon>
        <taxon>Metazoa</taxon>
        <taxon>Chordata</taxon>
        <taxon>Craniata</taxon>
        <taxon>Vertebrata</taxon>
        <taxon>Chondrichthyes</taxon>
        <taxon>Elasmobranchii</taxon>
        <taxon>Galeomorphii</taxon>
        <taxon>Galeoidea</taxon>
        <taxon>Orectolobiformes</taxon>
        <taxon>Hemiscylliidae</taxon>
        <taxon>Chiloscyllium</taxon>
    </lineage>
</organism>
<feature type="non-terminal residue" evidence="1">
    <location>
        <position position="135"/>
    </location>
</feature>
<proteinExistence type="predicted"/>
<accession>A0A401U2H1</accession>
<reference evidence="1 2" key="1">
    <citation type="journal article" date="2018" name="Nat. Ecol. Evol.">
        <title>Shark genomes provide insights into elasmobranch evolution and the origin of vertebrates.</title>
        <authorList>
            <person name="Hara Y"/>
            <person name="Yamaguchi K"/>
            <person name="Onimaru K"/>
            <person name="Kadota M"/>
            <person name="Koyanagi M"/>
            <person name="Keeley SD"/>
            <person name="Tatsumi K"/>
            <person name="Tanaka K"/>
            <person name="Motone F"/>
            <person name="Kageyama Y"/>
            <person name="Nozu R"/>
            <person name="Adachi N"/>
            <person name="Nishimura O"/>
            <person name="Nakagawa R"/>
            <person name="Tanegashima C"/>
            <person name="Kiyatake I"/>
            <person name="Matsumoto R"/>
            <person name="Murakumo K"/>
            <person name="Nishida K"/>
            <person name="Terakita A"/>
            <person name="Kuratani S"/>
            <person name="Sato K"/>
            <person name="Hyodo S Kuraku.S."/>
        </authorList>
    </citation>
    <scope>NUCLEOTIDE SEQUENCE [LARGE SCALE GENOMIC DNA]</scope>
</reference>
<dbReference type="AlphaFoldDB" id="A0A401U2H1"/>
<evidence type="ECO:0000313" key="1">
    <source>
        <dbReference type="EMBL" id="GCC49085.1"/>
    </source>
</evidence>
<comment type="caution">
    <text evidence="1">The sequence shown here is derived from an EMBL/GenBank/DDBJ whole genome shotgun (WGS) entry which is preliminary data.</text>
</comment>
<gene>
    <name evidence="1" type="ORF">chiPu_0033131</name>
</gene>
<protein>
    <submittedName>
        <fullName evidence="1">Uncharacterized protein</fullName>
    </submittedName>
</protein>
<evidence type="ECO:0000313" key="2">
    <source>
        <dbReference type="Proteomes" id="UP000287033"/>
    </source>
</evidence>